<feature type="domain" description="UspA" evidence="2">
    <location>
        <begin position="6"/>
        <end position="145"/>
    </location>
</feature>
<reference evidence="4" key="1">
    <citation type="journal article" date="2019" name="Int. J. Syst. Evol. Microbiol.">
        <title>The Global Catalogue of Microorganisms (GCM) 10K type strain sequencing project: providing services to taxonomists for standard genome sequencing and annotation.</title>
        <authorList>
            <consortium name="The Broad Institute Genomics Platform"/>
            <consortium name="The Broad Institute Genome Sequencing Center for Infectious Disease"/>
            <person name="Wu L."/>
            <person name="Ma J."/>
        </authorList>
    </citation>
    <scope>NUCLEOTIDE SEQUENCE [LARGE SCALE GENOMIC DNA]</scope>
    <source>
        <strain evidence="4">KCTC 42217</strain>
    </source>
</reference>
<evidence type="ECO:0000313" key="3">
    <source>
        <dbReference type="EMBL" id="MFD2163312.1"/>
    </source>
</evidence>
<dbReference type="InterPro" id="IPR006016">
    <property type="entry name" value="UspA"/>
</dbReference>
<organism evidence="3 4">
    <name type="scientific">Paradesertivirga mongoliensis</name>
    <dbReference type="NCBI Taxonomy" id="2100740"/>
    <lineage>
        <taxon>Bacteria</taxon>
        <taxon>Pseudomonadati</taxon>
        <taxon>Bacteroidota</taxon>
        <taxon>Sphingobacteriia</taxon>
        <taxon>Sphingobacteriales</taxon>
        <taxon>Sphingobacteriaceae</taxon>
        <taxon>Paradesertivirga</taxon>
    </lineage>
</organism>
<name>A0ABW4ZPA3_9SPHI</name>
<dbReference type="CDD" id="cd00293">
    <property type="entry name" value="USP-like"/>
    <property type="match status" value="2"/>
</dbReference>
<comment type="caution">
    <text evidence="3">The sequence shown here is derived from an EMBL/GenBank/DDBJ whole genome shotgun (WGS) entry which is preliminary data.</text>
</comment>
<protein>
    <submittedName>
        <fullName evidence="3">Universal stress protein</fullName>
    </submittedName>
</protein>
<accession>A0ABW4ZPA3</accession>
<dbReference type="Gene3D" id="3.40.50.12370">
    <property type="match status" value="1"/>
</dbReference>
<proteinExistence type="inferred from homology"/>
<dbReference type="SUPFAM" id="SSF52402">
    <property type="entry name" value="Adenine nucleotide alpha hydrolases-like"/>
    <property type="match status" value="2"/>
</dbReference>
<evidence type="ECO:0000313" key="4">
    <source>
        <dbReference type="Proteomes" id="UP001597387"/>
    </source>
</evidence>
<dbReference type="Pfam" id="PF00582">
    <property type="entry name" value="Usp"/>
    <property type="match status" value="2"/>
</dbReference>
<dbReference type="PANTHER" id="PTHR46268">
    <property type="entry name" value="STRESS RESPONSE PROTEIN NHAX"/>
    <property type="match status" value="1"/>
</dbReference>
<feature type="domain" description="UspA" evidence="2">
    <location>
        <begin position="207"/>
        <end position="277"/>
    </location>
</feature>
<evidence type="ECO:0000259" key="2">
    <source>
        <dbReference type="Pfam" id="PF00582"/>
    </source>
</evidence>
<dbReference type="PRINTS" id="PR01438">
    <property type="entry name" value="UNVRSLSTRESS"/>
</dbReference>
<sequence length="279" mass="31804">MTGQLKNIFVPVNFSESSDSAIYTAVAMCRRHGAHLHLVHIEPESIFNYYPRRGLYISLNMLKPEVEEAIRLEKRAQEIRETNHINCFFHTGTGIYHEVLAAKAKDFYCDLIILQKNSHPHRLALSEHSVYKILKHVSCPVLTIPSGKWALYFKNIFYPVRPIQTAMQKFEVALPIIRRNEAKVSLFAALKSLSEMSIAEKFIKRVDHLLSKDKIKIETEINSSNDAAKQVVKRAVEKNSDLIIISATIKSGFKSLFTHNYTERVINNSPIPVLSVKSS</sequence>
<comment type="similarity">
    <text evidence="1">Belongs to the universal stress protein A family.</text>
</comment>
<keyword evidence="4" id="KW-1185">Reference proteome</keyword>
<dbReference type="PANTHER" id="PTHR46268:SF6">
    <property type="entry name" value="UNIVERSAL STRESS PROTEIN UP12"/>
    <property type="match status" value="1"/>
</dbReference>
<dbReference type="RefSeq" id="WP_255901092.1">
    <property type="nucleotide sequence ID" value="NZ_JAFMZO010000002.1"/>
</dbReference>
<dbReference type="Proteomes" id="UP001597387">
    <property type="component" value="Unassembled WGS sequence"/>
</dbReference>
<dbReference type="EMBL" id="JBHUHZ010000002">
    <property type="protein sequence ID" value="MFD2163312.1"/>
    <property type="molecule type" value="Genomic_DNA"/>
</dbReference>
<evidence type="ECO:0000256" key="1">
    <source>
        <dbReference type="ARBA" id="ARBA00008791"/>
    </source>
</evidence>
<dbReference type="InterPro" id="IPR006015">
    <property type="entry name" value="Universal_stress_UspA"/>
</dbReference>
<gene>
    <name evidence="3" type="ORF">ACFSJU_12975</name>
</gene>